<evidence type="ECO:0000313" key="3">
    <source>
        <dbReference type="Proteomes" id="UP000321362"/>
    </source>
</evidence>
<dbReference type="EMBL" id="CP042437">
    <property type="protein sequence ID" value="QEC76015.1"/>
    <property type="molecule type" value="Genomic_DNA"/>
</dbReference>
<evidence type="ECO:0000313" key="2">
    <source>
        <dbReference type="EMBL" id="QEC76015.1"/>
    </source>
</evidence>
<gene>
    <name evidence="2" type="ORF">FSB76_08670</name>
</gene>
<dbReference type="Pfam" id="PF09527">
    <property type="entry name" value="ATPase_gene1"/>
    <property type="match status" value="1"/>
</dbReference>
<feature type="transmembrane region" description="Helical" evidence="1">
    <location>
        <begin position="20"/>
        <end position="42"/>
    </location>
</feature>
<dbReference type="InterPro" id="IPR032820">
    <property type="entry name" value="ATPase_put"/>
</dbReference>
<organism evidence="2 3">
    <name type="scientific">Mucilaginibacter ginsenosidivorax</name>
    <dbReference type="NCBI Taxonomy" id="862126"/>
    <lineage>
        <taxon>Bacteria</taxon>
        <taxon>Pseudomonadati</taxon>
        <taxon>Bacteroidota</taxon>
        <taxon>Sphingobacteriia</taxon>
        <taxon>Sphingobacteriales</taxon>
        <taxon>Sphingobacteriaceae</taxon>
        <taxon>Mucilaginibacter</taxon>
    </lineage>
</organism>
<dbReference type="AlphaFoldDB" id="A0A5B8VZF4"/>
<dbReference type="Proteomes" id="UP000321362">
    <property type="component" value="Chromosome"/>
</dbReference>
<sequence>MTQNEKGDDKDNAGKEVNSYAKFSGVAFQMIAVIGVFAFAGYKIDQAGNHQTKWATAALSLVGVFISLYIVIRSVKS</sequence>
<protein>
    <submittedName>
        <fullName evidence="2">AtpZ/AtpI family protein</fullName>
    </submittedName>
</protein>
<accession>A0A5B8VZF4</accession>
<keyword evidence="1" id="KW-1133">Transmembrane helix</keyword>
<reference evidence="2 3" key="1">
    <citation type="journal article" date="2013" name="J. Microbiol.">
        <title>Mucilaginibacter ginsenosidivorax sp. nov., with ginsenoside converting activity isolated from sediment.</title>
        <authorList>
            <person name="Kim J.K."/>
            <person name="Choi T.E."/>
            <person name="Liu Q.M."/>
            <person name="Park H.Y."/>
            <person name="Yi T.H."/>
            <person name="Yoon M.H."/>
            <person name="Kim S.C."/>
            <person name="Im W.T."/>
        </authorList>
    </citation>
    <scope>NUCLEOTIDE SEQUENCE [LARGE SCALE GENOMIC DNA]</scope>
    <source>
        <strain evidence="2 3">KHI28</strain>
    </source>
</reference>
<feature type="transmembrane region" description="Helical" evidence="1">
    <location>
        <begin position="54"/>
        <end position="72"/>
    </location>
</feature>
<name>A0A5B8VZF4_9SPHI</name>
<dbReference type="KEGG" id="mgk:FSB76_08670"/>
<proteinExistence type="predicted"/>
<evidence type="ECO:0000256" key="1">
    <source>
        <dbReference type="SAM" id="Phobius"/>
    </source>
</evidence>
<dbReference type="OrthoDB" id="9798708at2"/>
<keyword evidence="1" id="KW-0472">Membrane</keyword>
<dbReference type="RefSeq" id="WP_147053198.1">
    <property type="nucleotide sequence ID" value="NZ_CP042437.1"/>
</dbReference>
<keyword evidence="1" id="KW-0812">Transmembrane</keyword>
<keyword evidence="3" id="KW-1185">Reference proteome</keyword>